<accession>A0A0H5RDG0</accession>
<evidence type="ECO:0000313" key="1">
    <source>
        <dbReference type="EMBL" id="CRZ12043.1"/>
    </source>
</evidence>
<proteinExistence type="predicted"/>
<dbReference type="EMBL" id="HACM01011601">
    <property type="protein sequence ID" value="CRZ12043.1"/>
    <property type="molecule type" value="Transcribed_RNA"/>
</dbReference>
<dbReference type="AlphaFoldDB" id="A0A0H5RDG0"/>
<protein>
    <submittedName>
        <fullName evidence="1">Uncharacterized protein</fullName>
    </submittedName>
</protein>
<organism evidence="1">
    <name type="scientific">Spongospora subterranea</name>
    <dbReference type="NCBI Taxonomy" id="70186"/>
    <lineage>
        <taxon>Eukaryota</taxon>
        <taxon>Sar</taxon>
        <taxon>Rhizaria</taxon>
        <taxon>Endomyxa</taxon>
        <taxon>Phytomyxea</taxon>
        <taxon>Plasmodiophorida</taxon>
        <taxon>Plasmodiophoridae</taxon>
        <taxon>Spongospora</taxon>
    </lineage>
</organism>
<sequence>MENRPTLTRRCAGFKNLSHWMDRVMDWNGSGDLADITNRPHVKSYHVQSKSTIFYESGSPKWNSESKEQFKPYDVKQVADENHNILRMHQQLLDAKISRSFQHELQINPQADNLPISIDDSSENSNGNIPAHEHHSCGEHDIADMVQTESNADTDAKYPRSTNCLMDRRKRRMPKRLNQNMISQPRQLLIWQMIHSSMTPLAMLAMRRSHF</sequence>
<name>A0A0H5RDG0_9EUKA</name>
<reference evidence="1" key="1">
    <citation type="submission" date="2015-04" db="EMBL/GenBank/DDBJ databases">
        <title>The genome sequence of the plant pathogenic Rhizarian Plasmodiophora brassicae reveals insights in its biotrophic life cycle and the origin of chitin synthesis.</title>
        <authorList>
            <person name="Schwelm A."/>
            <person name="Fogelqvist J."/>
            <person name="Knaust A."/>
            <person name="Julke S."/>
            <person name="Lilja T."/>
            <person name="Dhandapani V."/>
            <person name="Bonilla-Rosso G."/>
            <person name="Karlsson M."/>
            <person name="Shevchenko A."/>
            <person name="Choi S.R."/>
            <person name="Kim H.G."/>
            <person name="Park J.Y."/>
            <person name="Lim Y.P."/>
            <person name="Ludwig-Muller J."/>
            <person name="Dixelius C."/>
        </authorList>
    </citation>
    <scope>NUCLEOTIDE SEQUENCE</scope>
    <source>
        <tissue evidence="1">Potato root galls</tissue>
    </source>
</reference>